<evidence type="ECO:0000313" key="2">
    <source>
        <dbReference type="EMBL" id="QHT79781.1"/>
    </source>
</evidence>
<protein>
    <recommendedName>
        <fullName evidence="1">Glycosyl transferase family 25 domain-containing protein</fullName>
    </recommendedName>
</protein>
<dbReference type="Pfam" id="PF01755">
    <property type="entry name" value="Glyco_transf_25"/>
    <property type="match status" value="1"/>
</dbReference>
<dbReference type="InterPro" id="IPR002654">
    <property type="entry name" value="Glyco_trans_25"/>
</dbReference>
<proteinExistence type="predicted"/>
<dbReference type="AlphaFoldDB" id="A0A6C0HGM3"/>
<feature type="domain" description="Glycosyl transferase family 25" evidence="1">
    <location>
        <begin position="68"/>
        <end position="118"/>
    </location>
</feature>
<accession>A0A6C0HGM3</accession>
<sequence>MYVYTKMDIPKSSNISITQNINVSKNRLNIPDLLKHILYINLDSRPDRLNHVQNEMNKMRVLGERVCAIKMPDGAIGCTMSHIKCLELAKTRGWPQVFICEDDISFLNPELLKENLLKFSENAQIKWDVLIIGGNNCPPYTRIADYCIKVSNNQTTTGYIVRSHYYDTLIANFRESARQLLREPTKRKQYALDIYWKSLQKSDNWYMITPPTVVQMDDYSDIEGRNVAYSGLMLDLDKEWLIKQQLGKMW</sequence>
<dbReference type="EMBL" id="MN739955">
    <property type="protein sequence ID" value="QHT79781.1"/>
    <property type="molecule type" value="Genomic_DNA"/>
</dbReference>
<organism evidence="2">
    <name type="scientific">viral metagenome</name>
    <dbReference type="NCBI Taxonomy" id="1070528"/>
    <lineage>
        <taxon>unclassified sequences</taxon>
        <taxon>metagenomes</taxon>
        <taxon>organismal metagenomes</taxon>
    </lineage>
</organism>
<evidence type="ECO:0000259" key="1">
    <source>
        <dbReference type="Pfam" id="PF01755"/>
    </source>
</evidence>
<reference evidence="2" key="1">
    <citation type="journal article" date="2020" name="Nature">
        <title>Giant virus diversity and host interactions through global metagenomics.</title>
        <authorList>
            <person name="Schulz F."/>
            <person name="Roux S."/>
            <person name="Paez-Espino D."/>
            <person name="Jungbluth S."/>
            <person name="Walsh D.A."/>
            <person name="Denef V.J."/>
            <person name="McMahon K.D."/>
            <person name="Konstantinidis K.T."/>
            <person name="Eloe-Fadrosh E.A."/>
            <person name="Kyrpides N.C."/>
            <person name="Woyke T."/>
        </authorList>
    </citation>
    <scope>NUCLEOTIDE SEQUENCE</scope>
    <source>
        <strain evidence="2">GVMAG-M-3300023184-105</strain>
    </source>
</reference>
<name>A0A6C0HGM3_9ZZZZ</name>